<dbReference type="Proteomes" id="UP000692954">
    <property type="component" value="Unassembled WGS sequence"/>
</dbReference>
<sequence length="151" mass="18457">MNDIKYIQFQLISSDKLVVIELKEEELEELLFRFVVEAEEREEDLYFEIAANRPDFLQIENLVHVLRVYMRLKQKRIYKVLPAKETIFGILQTQKIRTICCWSNIERCYIKRRQLKSLDQIHQKQELMIKIKKKILSFMIHNPLKIQYFKH</sequence>
<evidence type="ECO:0000313" key="1">
    <source>
        <dbReference type="EMBL" id="CAD8098196.1"/>
    </source>
</evidence>
<dbReference type="EMBL" id="CAJJDN010000069">
    <property type="protein sequence ID" value="CAD8098196.1"/>
    <property type="molecule type" value="Genomic_DNA"/>
</dbReference>
<dbReference type="AlphaFoldDB" id="A0A8S1P5C5"/>
<organism evidence="1 2">
    <name type="scientific">Paramecium sonneborni</name>
    <dbReference type="NCBI Taxonomy" id="65129"/>
    <lineage>
        <taxon>Eukaryota</taxon>
        <taxon>Sar</taxon>
        <taxon>Alveolata</taxon>
        <taxon>Ciliophora</taxon>
        <taxon>Intramacronucleata</taxon>
        <taxon>Oligohymenophorea</taxon>
        <taxon>Peniculida</taxon>
        <taxon>Parameciidae</taxon>
        <taxon>Paramecium</taxon>
    </lineage>
</organism>
<protein>
    <submittedName>
        <fullName evidence="1">Uncharacterized protein</fullName>
    </submittedName>
</protein>
<keyword evidence="2" id="KW-1185">Reference proteome</keyword>
<evidence type="ECO:0000313" key="2">
    <source>
        <dbReference type="Proteomes" id="UP000692954"/>
    </source>
</evidence>
<accession>A0A8S1P5C5</accession>
<reference evidence="1" key="1">
    <citation type="submission" date="2021-01" db="EMBL/GenBank/DDBJ databases">
        <authorList>
            <consortium name="Genoscope - CEA"/>
            <person name="William W."/>
        </authorList>
    </citation>
    <scope>NUCLEOTIDE SEQUENCE</scope>
</reference>
<gene>
    <name evidence="1" type="ORF">PSON_ATCC_30995.1.T0690277</name>
</gene>
<proteinExistence type="predicted"/>
<name>A0A8S1P5C5_9CILI</name>
<comment type="caution">
    <text evidence="1">The sequence shown here is derived from an EMBL/GenBank/DDBJ whole genome shotgun (WGS) entry which is preliminary data.</text>
</comment>